<evidence type="ECO:0000313" key="1">
    <source>
        <dbReference type="EMBL" id="MPL70220.1"/>
    </source>
</evidence>
<proteinExistence type="predicted"/>
<comment type="caution">
    <text evidence="1">The sequence shown here is derived from an EMBL/GenBank/DDBJ whole genome shotgun (WGS) entry which is preliminary data.</text>
</comment>
<organism evidence="1">
    <name type="scientific">bioreactor metagenome</name>
    <dbReference type="NCBI Taxonomy" id="1076179"/>
    <lineage>
        <taxon>unclassified sequences</taxon>
        <taxon>metagenomes</taxon>
        <taxon>ecological metagenomes</taxon>
    </lineage>
</organism>
<sequence length="259" mass="29856">MNIFAGKYKLLKQNIMKKIIALLVITFSIFSFYSCKEDKDNTPTTKPYTNISLQDAKRYVGLDYNSVKAELEAKGYREIIGYSEDNIYGFINADTSLSYTLFPNASNIIYRVNHGKMNKNIDNTLSNFEFCQGECISEVNNSSDFSYYASNNIIFGDIFYSQEEFQNYFNQNKYTVFYCIESWESDNYLFGIDFANMTILENGNIEIKTSTPTTPEEEQTYSNPYGIGVTFMDKSLAPEGTFEKSDLIRNTGFIYLLKR</sequence>
<protein>
    <recommendedName>
        <fullName evidence="2">Lipoprotein</fullName>
    </recommendedName>
</protein>
<reference evidence="1" key="1">
    <citation type="submission" date="2019-08" db="EMBL/GenBank/DDBJ databases">
        <authorList>
            <person name="Kucharzyk K."/>
            <person name="Murdoch R.W."/>
            <person name="Higgins S."/>
            <person name="Loffler F."/>
        </authorList>
    </citation>
    <scope>NUCLEOTIDE SEQUENCE</scope>
</reference>
<dbReference type="AlphaFoldDB" id="A0A644TTK9"/>
<accession>A0A644TTK9</accession>
<name>A0A644TTK9_9ZZZZ</name>
<gene>
    <name evidence="1" type="ORF">SDC9_15975</name>
</gene>
<evidence type="ECO:0008006" key="2">
    <source>
        <dbReference type="Google" id="ProtNLM"/>
    </source>
</evidence>
<dbReference type="PROSITE" id="PS51257">
    <property type="entry name" value="PROKAR_LIPOPROTEIN"/>
    <property type="match status" value="1"/>
</dbReference>
<dbReference type="EMBL" id="VSSQ01000051">
    <property type="protein sequence ID" value="MPL70220.1"/>
    <property type="molecule type" value="Genomic_DNA"/>
</dbReference>